<accession>X6N2S5</accession>
<dbReference type="GO" id="GO:0042391">
    <property type="term" value="P:regulation of membrane potential"/>
    <property type="evidence" value="ECO:0007669"/>
    <property type="project" value="TreeGrafter"/>
</dbReference>
<evidence type="ECO:0000256" key="1">
    <source>
        <dbReference type="SAM" id="Phobius"/>
    </source>
</evidence>
<feature type="transmembrane region" description="Helical" evidence="1">
    <location>
        <begin position="241"/>
        <end position="261"/>
    </location>
</feature>
<comment type="caution">
    <text evidence="2">The sequence shown here is derived from an EMBL/GenBank/DDBJ whole genome shotgun (WGS) entry which is preliminary data.</text>
</comment>
<evidence type="ECO:0000313" key="3">
    <source>
        <dbReference type="Proteomes" id="UP000023152"/>
    </source>
</evidence>
<dbReference type="Proteomes" id="UP000023152">
    <property type="component" value="Unassembled WGS sequence"/>
</dbReference>
<organism evidence="2 3">
    <name type="scientific">Reticulomyxa filosa</name>
    <dbReference type="NCBI Taxonomy" id="46433"/>
    <lineage>
        <taxon>Eukaryota</taxon>
        <taxon>Sar</taxon>
        <taxon>Rhizaria</taxon>
        <taxon>Retaria</taxon>
        <taxon>Foraminifera</taxon>
        <taxon>Monothalamids</taxon>
        <taxon>Reticulomyxidae</taxon>
        <taxon>Reticulomyxa</taxon>
    </lineage>
</organism>
<evidence type="ECO:0008006" key="4">
    <source>
        <dbReference type="Google" id="ProtNLM"/>
    </source>
</evidence>
<dbReference type="GO" id="GO:0005886">
    <property type="term" value="C:plasma membrane"/>
    <property type="evidence" value="ECO:0007669"/>
    <property type="project" value="TreeGrafter"/>
</dbReference>
<keyword evidence="1" id="KW-1133">Transmembrane helix</keyword>
<dbReference type="InterPro" id="IPR050818">
    <property type="entry name" value="KCNH_animal-type"/>
</dbReference>
<dbReference type="AlphaFoldDB" id="X6N2S5"/>
<dbReference type="OrthoDB" id="432483at2759"/>
<dbReference type="PANTHER" id="PTHR10217:SF435">
    <property type="entry name" value="POTASSIUM VOLTAGE-GATED CHANNEL PROTEIN EAG"/>
    <property type="match status" value="1"/>
</dbReference>
<keyword evidence="1" id="KW-0472">Membrane</keyword>
<dbReference type="PANTHER" id="PTHR10217">
    <property type="entry name" value="VOLTAGE AND LIGAND GATED POTASSIUM CHANNEL"/>
    <property type="match status" value="1"/>
</dbReference>
<keyword evidence="1" id="KW-0812">Transmembrane</keyword>
<dbReference type="EMBL" id="ASPP01013476">
    <property type="protein sequence ID" value="ETO19617.1"/>
    <property type="molecule type" value="Genomic_DNA"/>
</dbReference>
<sequence>CLIFVIITEYVFRFILLLGIKNDCHYNYIILRLNKIENAFLLLTTFVLYEKIMYIFLQLSLRKNQQDVSQDAFIFQMDTSVELNDLRGSSPVPAPSVEPMGNFPDTSRLEPIPDEELTIARDIESTPGPVNTNDNTIDDIFSDVALDFSTAATELIAMRESRGNPFPSFVRCSDKPQLNVIMARAKQPAWEWHYIYTHAIHPMGTFHIAWSLFVWIMLLYTLIEMPFTLAFEIPINNLNTWYGILNMFIDITLTVDVALNFRTAYFDYFDRGFRSEIVTDPSKIAKKFSHIHIHVHIFIYVYVHYHDEPYTTQLDQFRQQQKDIFGRGFCRIY</sequence>
<feature type="transmembrane region" description="Helical" evidence="1">
    <location>
        <begin position="39"/>
        <end position="57"/>
    </location>
</feature>
<reference evidence="2 3" key="1">
    <citation type="journal article" date="2013" name="Curr. Biol.">
        <title>The Genome of the Foraminiferan Reticulomyxa filosa.</title>
        <authorList>
            <person name="Glockner G."/>
            <person name="Hulsmann N."/>
            <person name="Schleicher M."/>
            <person name="Noegel A.A."/>
            <person name="Eichinger L."/>
            <person name="Gallinger C."/>
            <person name="Pawlowski J."/>
            <person name="Sierra R."/>
            <person name="Euteneuer U."/>
            <person name="Pillet L."/>
            <person name="Moustafa A."/>
            <person name="Platzer M."/>
            <person name="Groth M."/>
            <person name="Szafranski K."/>
            <person name="Schliwa M."/>
        </authorList>
    </citation>
    <scope>NUCLEOTIDE SEQUENCE [LARGE SCALE GENOMIC DNA]</scope>
</reference>
<proteinExistence type="predicted"/>
<dbReference type="GO" id="GO:0005249">
    <property type="term" value="F:voltage-gated potassium channel activity"/>
    <property type="evidence" value="ECO:0007669"/>
    <property type="project" value="TreeGrafter"/>
</dbReference>
<keyword evidence="3" id="KW-1185">Reference proteome</keyword>
<gene>
    <name evidence="2" type="ORF">RFI_17613</name>
</gene>
<protein>
    <recommendedName>
        <fullName evidence="4">Ion transport domain-containing protein</fullName>
    </recommendedName>
</protein>
<feature type="transmembrane region" description="Helical" evidence="1">
    <location>
        <begin position="208"/>
        <end position="229"/>
    </location>
</feature>
<feature type="non-terminal residue" evidence="2">
    <location>
        <position position="1"/>
    </location>
</feature>
<dbReference type="SUPFAM" id="SSF81324">
    <property type="entry name" value="Voltage-gated potassium channels"/>
    <property type="match status" value="1"/>
</dbReference>
<evidence type="ECO:0000313" key="2">
    <source>
        <dbReference type="EMBL" id="ETO19617.1"/>
    </source>
</evidence>
<name>X6N2S5_RETFI</name>